<reference evidence="1" key="1">
    <citation type="submission" date="2021-03" db="EMBL/GenBank/DDBJ databases">
        <title>Revisited historic fungal species revealed as producer of novel bioactive compounds through whole genome sequencing and comparative genomics.</title>
        <authorList>
            <person name="Vignolle G.A."/>
            <person name="Hochenegger N."/>
            <person name="Mach R.L."/>
            <person name="Mach-Aigner A.R."/>
            <person name="Javad Rahimi M."/>
            <person name="Salim K.A."/>
            <person name="Chan C.M."/>
            <person name="Lim L.B.L."/>
            <person name="Cai F."/>
            <person name="Druzhinina I.S."/>
            <person name="U'Ren J.M."/>
            <person name="Derntl C."/>
        </authorList>
    </citation>
    <scope>NUCLEOTIDE SEQUENCE</scope>
    <source>
        <strain evidence="1">TUCIM 5799</strain>
    </source>
</reference>
<dbReference type="AlphaFoldDB" id="A0A9Q0AHW7"/>
<keyword evidence="2" id="KW-1185">Reference proteome</keyword>
<accession>A0A9Q0AHW7</accession>
<dbReference type="EMBL" id="JAFIMR010000065">
    <property type="protein sequence ID" value="KAI1851500.1"/>
    <property type="molecule type" value="Genomic_DNA"/>
</dbReference>
<dbReference type="OrthoDB" id="5422068at2759"/>
<comment type="caution">
    <text evidence="1">The sequence shown here is derived from an EMBL/GenBank/DDBJ whole genome shotgun (WGS) entry which is preliminary data.</text>
</comment>
<evidence type="ECO:0008006" key="3">
    <source>
        <dbReference type="Google" id="ProtNLM"/>
    </source>
</evidence>
<sequence length="273" mass="29793">MNVAGTIDGGLSLWIKDVAGKELVVHQHSGYPGEDVPEASASASTQLNMQSGDSTEALQGFCHCGTVRFHVTRPNDSSRLPTSNMADLMVPYHTGSSEIKNPHDLKWWLQPEDALVPTRYLAGTCACRSCRLISGFEIQTWAFIPRSNIIFHIADTSNAGAGPKDLGKARLMPLDFSTLPEGILRSYESSPGVLRESCVKCGATVFWHDKWRPDLIDVSVGLLDAPEGARAEEWLKWWKARVSFSEDVSNGRSGMVAAHAKALVESLERGLKG</sequence>
<evidence type="ECO:0000313" key="2">
    <source>
        <dbReference type="Proteomes" id="UP000829685"/>
    </source>
</evidence>
<dbReference type="Gene3D" id="2.170.150.70">
    <property type="match status" value="1"/>
</dbReference>
<name>A0A9Q0AHW7_9PEZI</name>
<organism evidence="1 2">
    <name type="scientific">Neoarthrinium moseri</name>
    <dbReference type="NCBI Taxonomy" id="1658444"/>
    <lineage>
        <taxon>Eukaryota</taxon>
        <taxon>Fungi</taxon>
        <taxon>Dikarya</taxon>
        <taxon>Ascomycota</taxon>
        <taxon>Pezizomycotina</taxon>
        <taxon>Sordariomycetes</taxon>
        <taxon>Xylariomycetidae</taxon>
        <taxon>Amphisphaeriales</taxon>
        <taxon>Apiosporaceae</taxon>
        <taxon>Neoarthrinium</taxon>
    </lineage>
</organism>
<dbReference type="InterPro" id="IPR011057">
    <property type="entry name" value="Mss4-like_sf"/>
</dbReference>
<gene>
    <name evidence="1" type="ORF">JX265_013247</name>
</gene>
<dbReference type="PANTHER" id="PTHR33337:SF40">
    <property type="entry name" value="CENP-V_GFA DOMAIN-CONTAINING PROTEIN-RELATED"/>
    <property type="match status" value="1"/>
</dbReference>
<dbReference type="Proteomes" id="UP000829685">
    <property type="component" value="Unassembled WGS sequence"/>
</dbReference>
<protein>
    <recommendedName>
        <fullName evidence="3">CENP-V/GFA domain-containing protein</fullName>
    </recommendedName>
</protein>
<dbReference type="PANTHER" id="PTHR33337">
    <property type="entry name" value="GFA DOMAIN-CONTAINING PROTEIN"/>
    <property type="match status" value="1"/>
</dbReference>
<dbReference type="SUPFAM" id="SSF51316">
    <property type="entry name" value="Mss4-like"/>
    <property type="match status" value="1"/>
</dbReference>
<proteinExistence type="predicted"/>
<evidence type="ECO:0000313" key="1">
    <source>
        <dbReference type="EMBL" id="KAI1851500.1"/>
    </source>
</evidence>